<evidence type="ECO:0000259" key="7">
    <source>
        <dbReference type="PROSITE" id="PS51085"/>
    </source>
</evidence>
<dbReference type="GO" id="GO:0009055">
    <property type="term" value="F:electron transfer activity"/>
    <property type="evidence" value="ECO:0007669"/>
    <property type="project" value="TreeGrafter"/>
</dbReference>
<comment type="cofactor">
    <cofactor evidence="6">
        <name>[2Fe-2S] cluster</name>
        <dbReference type="ChEBI" id="CHEBI:190135"/>
    </cofactor>
</comment>
<sequence>MMVKVIFVDHTGLRRETEGAEGSNVMRVAVDNNVPGIDGDCGGMCACATCHITVDAAWADKTGERSELEESMLTFLPDVSPAARLGCQIKLTPELDGLTVHLPIEQF</sequence>
<keyword evidence="9" id="KW-1185">Reference proteome</keyword>
<dbReference type="AlphaFoldDB" id="A0A512HNQ5"/>
<dbReference type="SUPFAM" id="SSF54292">
    <property type="entry name" value="2Fe-2S ferredoxin-like"/>
    <property type="match status" value="1"/>
</dbReference>
<keyword evidence="3" id="KW-0479">Metal-binding</keyword>
<dbReference type="GO" id="GO:0046872">
    <property type="term" value="F:metal ion binding"/>
    <property type="evidence" value="ECO:0007669"/>
    <property type="project" value="UniProtKB-KW"/>
</dbReference>
<dbReference type="InterPro" id="IPR036010">
    <property type="entry name" value="2Fe-2S_ferredoxin-like_sf"/>
</dbReference>
<comment type="caution">
    <text evidence="8">The sequence shown here is derived from an EMBL/GenBank/DDBJ whole genome shotgun (WGS) entry which is preliminary data.</text>
</comment>
<dbReference type="CDD" id="cd00207">
    <property type="entry name" value="fer2"/>
    <property type="match status" value="1"/>
</dbReference>
<dbReference type="InterPro" id="IPR001055">
    <property type="entry name" value="Adrenodoxin-like"/>
</dbReference>
<proteinExistence type="inferred from homology"/>
<dbReference type="EMBL" id="BJZP01000029">
    <property type="protein sequence ID" value="GEO87074.1"/>
    <property type="molecule type" value="Genomic_DNA"/>
</dbReference>
<evidence type="ECO:0000256" key="1">
    <source>
        <dbReference type="ARBA" id="ARBA00010914"/>
    </source>
</evidence>
<dbReference type="GO" id="GO:0051537">
    <property type="term" value="F:2 iron, 2 sulfur cluster binding"/>
    <property type="evidence" value="ECO:0007669"/>
    <property type="project" value="UniProtKB-KW"/>
</dbReference>
<dbReference type="InterPro" id="IPR001041">
    <property type="entry name" value="2Fe-2S_ferredoxin-type"/>
</dbReference>
<name>A0A512HNQ5_9HYPH</name>
<dbReference type="PANTHER" id="PTHR23426">
    <property type="entry name" value="FERREDOXIN/ADRENODOXIN"/>
    <property type="match status" value="1"/>
</dbReference>
<keyword evidence="2" id="KW-0001">2Fe-2S</keyword>
<evidence type="ECO:0000313" key="9">
    <source>
        <dbReference type="Proteomes" id="UP000321717"/>
    </source>
</evidence>
<comment type="similarity">
    <text evidence="1">Belongs to the adrenodoxin/putidaredoxin family.</text>
</comment>
<dbReference type="InterPro" id="IPR012675">
    <property type="entry name" value="Beta-grasp_dom_sf"/>
</dbReference>
<evidence type="ECO:0000256" key="4">
    <source>
        <dbReference type="ARBA" id="ARBA00023004"/>
    </source>
</evidence>
<protein>
    <submittedName>
        <fullName evidence="8">2Fe-2S ferredoxin</fullName>
    </submittedName>
</protein>
<dbReference type="GO" id="GO:0140647">
    <property type="term" value="P:P450-containing electron transport chain"/>
    <property type="evidence" value="ECO:0007669"/>
    <property type="project" value="InterPro"/>
</dbReference>
<dbReference type="Proteomes" id="UP000321717">
    <property type="component" value="Unassembled WGS sequence"/>
</dbReference>
<evidence type="ECO:0000313" key="8">
    <source>
        <dbReference type="EMBL" id="GEO87074.1"/>
    </source>
</evidence>
<keyword evidence="5" id="KW-0411">Iron-sulfur</keyword>
<keyword evidence="4" id="KW-0408">Iron</keyword>
<dbReference type="PANTHER" id="PTHR23426:SF65">
    <property type="entry name" value="FERREDOXIN-2, MITOCHONDRIAL"/>
    <property type="match status" value="1"/>
</dbReference>
<dbReference type="Pfam" id="PF00111">
    <property type="entry name" value="Fer2"/>
    <property type="match status" value="1"/>
</dbReference>
<evidence type="ECO:0000256" key="5">
    <source>
        <dbReference type="ARBA" id="ARBA00023014"/>
    </source>
</evidence>
<evidence type="ECO:0000256" key="2">
    <source>
        <dbReference type="ARBA" id="ARBA00022714"/>
    </source>
</evidence>
<feature type="domain" description="2Fe-2S ferredoxin-type" evidence="7">
    <location>
        <begin position="3"/>
        <end position="106"/>
    </location>
</feature>
<evidence type="ECO:0000256" key="3">
    <source>
        <dbReference type="ARBA" id="ARBA00022723"/>
    </source>
</evidence>
<gene>
    <name evidence="8" type="primary">fdxB</name>
    <name evidence="8" type="ORF">RNA01_40060</name>
</gene>
<dbReference type="Gene3D" id="3.10.20.30">
    <property type="match status" value="1"/>
</dbReference>
<dbReference type="PROSITE" id="PS51085">
    <property type="entry name" value="2FE2S_FER_2"/>
    <property type="match status" value="1"/>
</dbReference>
<evidence type="ECO:0000256" key="6">
    <source>
        <dbReference type="ARBA" id="ARBA00034078"/>
    </source>
</evidence>
<reference evidence="8 9" key="1">
    <citation type="submission" date="2019-07" db="EMBL/GenBank/DDBJ databases">
        <title>Whole genome shotgun sequence of Rhizobium naphthalenivorans NBRC 107585.</title>
        <authorList>
            <person name="Hosoyama A."/>
            <person name="Uohara A."/>
            <person name="Ohji S."/>
            <person name="Ichikawa N."/>
        </authorList>
    </citation>
    <scope>NUCLEOTIDE SEQUENCE [LARGE SCALE GENOMIC DNA]</scope>
    <source>
        <strain evidence="8 9">NBRC 107585</strain>
    </source>
</reference>
<organism evidence="8 9">
    <name type="scientific">Ciceribacter naphthalenivorans</name>
    <dbReference type="NCBI Taxonomy" id="1118451"/>
    <lineage>
        <taxon>Bacteria</taxon>
        <taxon>Pseudomonadati</taxon>
        <taxon>Pseudomonadota</taxon>
        <taxon>Alphaproteobacteria</taxon>
        <taxon>Hyphomicrobiales</taxon>
        <taxon>Rhizobiaceae</taxon>
        <taxon>Ciceribacter</taxon>
    </lineage>
</organism>
<accession>A0A512HNQ5</accession>
<dbReference type="PRINTS" id="PR00355">
    <property type="entry name" value="ADRENODOXIN"/>
</dbReference>